<reference evidence="1 2" key="1">
    <citation type="submission" date="2015-08" db="EMBL/GenBank/DDBJ databases">
        <title>Emmonsia species relationships and genome sequence.</title>
        <authorList>
            <person name="Cuomo C.A."/>
            <person name="Schwartz I.S."/>
            <person name="Kenyon C."/>
            <person name="De Hoog G.S."/>
            <person name="Govender N.P."/>
            <person name="Botha A."/>
            <person name="Moreno L."/>
            <person name="De Vries M."/>
            <person name="Munoz J.F."/>
            <person name="Stielow J.B."/>
        </authorList>
    </citation>
    <scope>NUCLEOTIDE SEQUENCE [LARGE SCALE GENOMIC DNA]</scope>
    <source>
        <strain evidence="1 2">EI222</strain>
    </source>
</reference>
<organism evidence="1 2">
    <name type="scientific">Blastomyces percursus</name>
    <dbReference type="NCBI Taxonomy" id="1658174"/>
    <lineage>
        <taxon>Eukaryota</taxon>
        <taxon>Fungi</taxon>
        <taxon>Dikarya</taxon>
        <taxon>Ascomycota</taxon>
        <taxon>Pezizomycotina</taxon>
        <taxon>Eurotiomycetes</taxon>
        <taxon>Eurotiomycetidae</taxon>
        <taxon>Onygenales</taxon>
        <taxon>Ajellomycetaceae</taxon>
        <taxon>Blastomyces</taxon>
    </lineage>
</organism>
<evidence type="ECO:0000313" key="2">
    <source>
        <dbReference type="Proteomes" id="UP000242791"/>
    </source>
</evidence>
<comment type="caution">
    <text evidence="1">The sequence shown here is derived from an EMBL/GenBank/DDBJ whole genome shotgun (WGS) entry which is preliminary data.</text>
</comment>
<dbReference type="VEuPathDB" id="FungiDB:ACJ73_02997"/>
<proteinExistence type="predicted"/>
<gene>
    <name evidence="1" type="ORF">ACJ73_02997</name>
</gene>
<evidence type="ECO:0000313" key="1">
    <source>
        <dbReference type="EMBL" id="OJD25625.1"/>
    </source>
</evidence>
<dbReference type="OrthoDB" id="4188577at2759"/>
<name>A0A1J9QAR5_9EURO</name>
<sequence>MTTCALEFCEAAAALGKPWKRIDGDSYNREEIYSRGNLISKPLLRNMHIKVKCCIIFQNWQLIWPTWLKVFIADDGMLTSMEEQYETSSCLSPSVYDDAEMYFVEFCKAILIIKKRVPEDVDVASLMRICMDNEHTLQLVTEHLRAVAHCLECHSSSEGQQVPSNRWYILVARAQNLWKSDVQKWPGLKELSWEDYLGLIREIGDEFHLRE</sequence>
<dbReference type="Proteomes" id="UP000242791">
    <property type="component" value="Unassembled WGS sequence"/>
</dbReference>
<accession>A0A1J9QAR5</accession>
<keyword evidence="2" id="KW-1185">Reference proteome</keyword>
<protein>
    <submittedName>
        <fullName evidence="1">Uncharacterized protein</fullName>
    </submittedName>
</protein>
<dbReference type="EMBL" id="LGTZ01000342">
    <property type="protein sequence ID" value="OJD25625.1"/>
    <property type="molecule type" value="Genomic_DNA"/>
</dbReference>
<dbReference type="AlphaFoldDB" id="A0A1J9QAR5"/>